<sequence length="385" mass="41459">MPLAPESKPSPFAVVGPIDIRNAALVVLALFATLLMLDWMQAVLIPLVFSILVSYSLDPVVSALERLKIPRWLGAILLVALFMGLVGYSSYTLRDQALLLMDKIPRAVQTLRSSLHVESSSPGEEGVIEKAQEAAEEIEKATKAADGMGAPSRPGVVKVEIVEPGIKLGEYVWWGSLGVLAFLGQLATVVILVLLFLISGDTYKRKLVKITGPTLSKKKITVQILDDINMQIRRHLVVLVLSGIFVGLGTWGALLWIGLEQAALWGLIAGVASTIPYIGPLLVFAATTIVALVQFGTIIMGLAVGAATLLITSIQGYWLTPWLISRTSSINAVVVFIGLLFWGWLWGPIGLIVATPLLIIIKVCCDHVENLAPLGELMGKRSSED</sequence>
<feature type="transmembrane region" description="Helical" evidence="6">
    <location>
        <begin position="263"/>
        <end position="286"/>
    </location>
</feature>
<protein>
    <submittedName>
        <fullName evidence="7">AI-2E family transporter</fullName>
    </submittedName>
</protein>
<organism evidence="7 8">
    <name type="scientific">Nitrosococcus wardiae</name>
    <dbReference type="NCBI Taxonomy" id="1814290"/>
    <lineage>
        <taxon>Bacteria</taxon>
        <taxon>Pseudomonadati</taxon>
        <taxon>Pseudomonadota</taxon>
        <taxon>Gammaproteobacteria</taxon>
        <taxon>Chromatiales</taxon>
        <taxon>Chromatiaceae</taxon>
        <taxon>Nitrosococcus</taxon>
    </lineage>
</organism>
<dbReference type="Proteomes" id="UP000294325">
    <property type="component" value="Chromosome"/>
</dbReference>
<keyword evidence="5 6" id="KW-0472">Membrane</keyword>
<feature type="transmembrane region" description="Helical" evidence="6">
    <location>
        <begin position="12"/>
        <end position="33"/>
    </location>
</feature>
<comment type="similarity">
    <text evidence="2">Belongs to the autoinducer-2 exporter (AI-2E) (TC 2.A.86) family.</text>
</comment>
<proteinExistence type="inferred from homology"/>
<evidence type="ECO:0000256" key="6">
    <source>
        <dbReference type="SAM" id="Phobius"/>
    </source>
</evidence>
<evidence type="ECO:0000313" key="7">
    <source>
        <dbReference type="EMBL" id="QBQ54789.1"/>
    </source>
</evidence>
<evidence type="ECO:0000256" key="2">
    <source>
        <dbReference type="ARBA" id="ARBA00009773"/>
    </source>
</evidence>
<dbReference type="RefSeq" id="WP_134357980.1">
    <property type="nucleotide sequence ID" value="NZ_CP038033.1"/>
</dbReference>
<feature type="transmembrane region" description="Helical" evidence="6">
    <location>
        <begin position="171"/>
        <end position="198"/>
    </location>
</feature>
<dbReference type="EMBL" id="CP038033">
    <property type="protein sequence ID" value="QBQ54789.1"/>
    <property type="molecule type" value="Genomic_DNA"/>
</dbReference>
<evidence type="ECO:0000256" key="3">
    <source>
        <dbReference type="ARBA" id="ARBA00022692"/>
    </source>
</evidence>
<evidence type="ECO:0000256" key="4">
    <source>
        <dbReference type="ARBA" id="ARBA00022989"/>
    </source>
</evidence>
<dbReference type="GO" id="GO:0016020">
    <property type="term" value="C:membrane"/>
    <property type="evidence" value="ECO:0007669"/>
    <property type="project" value="UniProtKB-SubCell"/>
</dbReference>
<reference evidence="7 8" key="1">
    <citation type="submission" date="2019-03" db="EMBL/GenBank/DDBJ databases">
        <title>The genome sequence of Nitrosococcus wardiae strain D1FHST reveals the archetypal metabolic capacity of ammonia-oxidizing Gammaproteobacteria.</title>
        <authorList>
            <person name="Wang L."/>
            <person name="Lim C.K."/>
            <person name="Hanson T.E."/>
            <person name="Dang H."/>
            <person name="Klotz M.G."/>
        </authorList>
    </citation>
    <scope>NUCLEOTIDE SEQUENCE [LARGE SCALE GENOMIC DNA]</scope>
    <source>
        <strain evidence="7 8">D1FHS</strain>
    </source>
</reference>
<keyword evidence="4 6" id="KW-1133">Transmembrane helix</keyword>
<evidence type="ECO:0000256" key="1">
    <source>
        <dbReference type="ARBA" id="ARBA00004141"/>
    </source>
</evidence>
<dbReference type="OrthoDB" id="9799225at2"/>
<feature type="transmembrane region" description="Helical" evidence="6">
    <location>
        <begin position="236"/>
        <end position="257"/>
    </location>
</feature>
<accession>A0A4P7BZS2</accession>
<evidence type="ECO:0000313" key="8">
    <source>
        <dbReference type="Proteomes" id="UP000294325"/>
    </source>
</evidence>
<feature type="transmembrane region" description="Helical" evidence="6">
    <location>
        <begin position="69"/>
        <end position="91"/>
    </location>
</feature>
<feature type="transmembrane region" description="Helical" evidence="6">
    <location>
        <begin position="298"/>
        <end position="318"/>
    </location>
</feature>
<feature type="transmembrane region" description="Helical" evidence="6">
    <location>
        <begin position="39"/>
        <end position="57"/>
    </location>
</feature>
<name>A0A4P7BZS2_9GAMM</name>
<keyword evidence="8" id="KW-1185">Reference proteome</keyword>
<dbReference type="PANTHER" id="PTHR21716">
    <property type="entry name" value="TRANSMEMBRANE PROTEIN"/>
    <property type="match status" value="1"/>
</dbReference>
<comment type="subcellular location">
    <subcellularLocation>
        <location evidence="1">Membrane</location>
        <topology evidence="1">Multi-pass membrane protein</topology>
    </subcellularLocation>
</comment>
<dbReference type="KEGG" id="nwr:E3U44_09930"/>
<keyword evidence="3 6" id="KW-0812">Transmembrane</keyword>
<dbReference type="PANTHER" id="PTHR21716:SF16">
    <property type="entry name" value="BLL1467 PROTEIN"/>
    <property type="match status" value="1"/>
</dbReference>
<dbReference type="GO" id="GO:0055085">
    <property type="term" value="P:transmembrane transport"/>
    <property type="evidence" value="ECO:0007669"/>
    <property type="project" value="TreeGrafter"/>
</dbReference>
<dbReference type="InterPro" id="IPR002549">
    <property type="entry name" value="AI-2E-like"/>
</dbReference>
<gene>
    <name evidence="7" type="ORF">E3U44_09930</name>
</gene>
<evidence type="ECO:0000256" key="5">
    <source>
        <dbReference type="ARBA" id="ARBA00023136"/>
    </source>
</evidence>
<dbReference type="AlphaFoldDB" id="A0A4P7BZS2"/>
<feature type="transmembrane region" description="Helical" evidence="6">
    <location>
        <begin position="330"/>
        <end position="353"/>
    </location>
</feature>
<dbReference type="Pfam" id="PF01594">
    <property type="entry name" value="AI-2E_transport"/>
    <property type="match status" value="2"/>
</dbReference>